<dbReference type="Pfam" id="PF04967">
    <property type="entry name" value="HTH_10"/>
    <property type="match status" value="1"/>
</dbReference>
<organism evidence="2">
    <name type="scientific">mine drainage metagenome</name>
    <dbReference type="NCBI Taxonomy" id="410659"/>
    <lineage>
        <taxon>unclassified sequences</taxon>
        <taxon>metagenomes</taxon>
        <taxon>ecological metagenomes</taxon>
    </lineage>
</organism>
<comment type="caution">
    <text evidence="2">The sequence shown here is derived from an EMBL/GenBank/DDBJ whole genome shotgun (WGS) entry which is preliminary data.</text>
</comment>
<dbReference type="PANTHER" id="PTHR34236">
    <property type="entry name" value="DIMETHYL SULFOXIDE REDUCTASE TRANSCRIPTIONAL ACTIVATOR"/>
    <property type="match status" value="1"/>
</dbReference>
<reference evidence="2" key="2">
    <citation type="journal article" date="2014" name="ISME J.">
        <title>Microbial stratification in low pH oxic and suboxic macroscopic growths along an acid mine drainage.</title>
        <authorList>
            <person name="Mendez-Garcia C."/>
            <person name="Mesa V."/>
            <person name="Sprenger R.R."/>
            <person name="Richter M."/>
            <person name="Diez M.S."/>
            <person name="Solano J."/>
            <person name="Bargiela R."/>
            <person name="Golyshina O.V."/>
            <person name="Manteca A."/>
            <person name="Ramos J.L."/>
            <person name="Gallego J.R."/>
            <person name="Llorente I."/>
            <person name="Martins Dos Santos V.A."/>
            <person name="Jensen O.N."/>
            <person name="Pelaez A.I."/>
            <person name="Sanchez J."/>
            <person name="Ferrer M."/>
        </authorList>
    </citation>
    <scope>NUCLEOTIDE SEQUENCE</scope>
</reference>
<feature type="non-terminal residue" evidence="2">
    <location>
        <position position="188"/>
    </location>
</feature>
<evidence type="ECO:0000259" key="1">
    <source>
        <dbReference type="Pfam" id="PF04967"/>
    </source>
</evidence>
<protein>
    <submittedName>
        <fullName evidence="2">Bacterio-opsin activator, HTH domain protein</fullName>
    </submittedName>
</protein>
<proteinExistence type="predicted"/>
<evidence type="ECO:0000313" key="2">
    <source>
        <dbReference type="EMBL" id="EQD44998.1"/>
    </source>
</evidence>
<gene>
    <name evidence="2" type="ORF">B1B_13261</name>
</gene>
<dbReference type="InterPro" id="IPR007050">
    <property type="entry name" value="HTH_bacterioopsin"/>
</dbReference>
<name>T0ZJY9_9ZZZZ</name>
<sequence length="188" mass="21095">PSAWVAHFSSQHPEVRIEVLSRLDIGRRQSLTELRLHGPDVRPLGDELRTLPQVDEVQVLESEASEARYRVVHRTSEFIPIFRELRIIRRFPFTIQGGVGSWVVVGPSTVIQGLLDRLRTVVPEATLEAVRHTDPTRASGRLTPHQEDLLKRAMAAGYFEVPRQITLTALSQRLGLAPSTLSETLAKV</sequence>
<dbReference type="PANTHER" id="PTHR34236:SF1">
    <property type="entry name" value="DIMETHYL SULFOXIDE REDUCTASE TRANSCRIPTIONAL ACTIVATOR"/>
    <property type="match status" value="1"/>
</dbReference>
<dbReference type="AlphaFoldDB" id="T0ZJY9"/>
<dbReference type="EMBL" id="AUZY01008728">
    <property type="protein sequence ID" value="EQD44998.1"/>
    <property type="molecule type" value="Genomic_DNA"/>
</dbReference>
<reference evidence="2" key="1">
    <citation type="submission" date="2013-08" db="EMBL/GenBank/DDBJ databases">
        <authorList>
            <person name="Mendez C."/>
            <person name="Richter M."/>
            <person name="Ferrer M."/>
            <person name="Sanchez J."/>
        </authorList>
    </citation>
    <scope>NUCLEOTIDE SEQUENCE</scope>
</reference>
<accession>T0ZJY9</accession>
<feature type="domain" description="HTH bat-type" evidence="1">
    <location>
        <begin position="142"/>
        <end position="187"/>
    </location>
</feature>
<feature type="non-terminal residue" evidence="2">
    <location>
        <position position="1"/>
    </location>
</feature>